<name>A0A2I2FSX7_9EURO</name>
<dbReference type="PANTHER" id="PTHR33099">
    <property type="entry name" value="FE2OG DIOXYGENASE DOMAIN-CONTAINING PROTEIN"/>
    <property type="match status" value="1"/>
</dbReference>
<dbReference type="PANTHER" id="PTHR33099:SF14">
    <property type="entry name" value="PROLYL 4-HYDROXYLASE ALPHA SUBUNIT FE(2+) 2OG DIOXYGENASE DOMAIN-CONTAINING PROTEIN"/>
    <property type="match status" value="1"/>
</dbReference>
<organism evidence="2 3">
    <name type="scientific">Aspergillus steynii IBT 23096</name>
    <dbReference type="NCBI Taxonomy" id="1392250"/>
    <lineage>
        <taxon>Eukaryota</taxon>
        <taxon>Fungi</taxon>
        <taxon>Dikarya</taxon>
        <taxon>Ascomycota</taxon>
        <taxon>Pezizomycotina</taxon>
        <taxon>Eurotiomycetes</taxon>
        <taxon>Eurotiomycetidae</taxon>
        <taxon>Eurotiales</taxon>
        <taxon>Aspergillaceae</taxon>
        <taxon>Aspergillus</taxon>
        <taxon>Aspergillus subgen. Circumdati</taxon>
    </lineage>
</organism>
<reference evidence="2 3" key="1">
    <citation type="submission" date="2016-12" db="EMBL/GenBank/DDBJ databases">
        <title>The genomes of Aspergillus section Nigri reveals drivers in fungal speciation.</title>
        <authorList>
            <consortium name="DOE Joint Genome Institute"/>
            <person name="Vesth T.C."/>
            <person name="Nybo J."/>
            <person name="Theobald S."/>
            <person name="Brandl J."/>
            <person name="Frisvad J.C."/>
            <person name="Nielsen K.F."/>
            <person name="Lyhne E.K."/>
            <person name="Kogle M.E."/>
            <person name="Kuo A."/>
            <person name="Riley R."/>
            <person name="Clum A."/>
            <person name="Nolan M."/>
            <person name="Lipzen A."/>
            <person name="Salamov A."/>
            <person name="Henrissat B."/>
            <person name="Wiebenga A."/>
            <person name="De Vries R.P."/>
            <person name="Grigoriev I.V."/>
            <person name="Mortensen U.H."/>
            <person name="Andersen M.R."/>
            <person name="Baker S.E."/>
        </authorList>
    </citation>
    <scope>NUCLEOTIDE SEQUENCE [LARGE SCALE GENOMIC DNA]</scope>
    <source>
        <strain evidence="2 3">IBT 23096</strain>
    </source>
</reference>
<evidence type="ECO:0000313" key="3">
    <source>
        <dbReference type="Proteomes" id="UP000234275"/>
    </source>
</evidence>
<dbReference type="OrthoDB" id="27483at2759"/>
<dbReference type="RefSeq" id="XP_024699034.1">
    <property type="nucleotide sequence ID" value="XM_024850261.1"/>
</dbReference>
<proteinExistence type="predicted"/>
<gene>
    <name evidence="2" type="ORF">P170DRAFT_441188</name>
</gene>
<dbReference type="Proteomes" id="UP000234275">
    <property type="component" value="Unassembled WGS sequence"/>
</dbReference>
<evidence type="ECO:0000259" key="1">
    <source>
        <dbReference type="PROSITE" id="PS51471"/>
    </source>
</evidence>
<dbReference type="STRING" id="1392250.A0A2I2FSX7"/>
<dbReference type="Gene3D" id="2.60.120.620">
    <property type="entry name" value="q2cbj1_9rhob like domain"/>
    <property type="match status" value="1"/>
</dbReference>
<protein>
    <recommendedName>
        <fullName evidence="1">Fe2OG dioxygenase domain-containing protein</fullName>
    </recommendedName>
</protein>
<dbReference type="InterPro" id="IPR005123">
    <property type="entry name" value="Oxoglu/Fe-dep_dioxygenase_dom"/>
</dbReference>
<dbReference type="PROSITE" id="PS51471">
    <property type="entry name" value="FE2OG_OXY"/>
    <property type="match status" value="1"/>
</dbReference>
<dbReference type="AlphaFoldDB" id="A0A2I2FSX7"/>
<comment type="caution">
    <text evidence="2">The sequence shown here is derived from an EMBL/GenBank/DDBJ whole genome shotgun (WGS) entry which is preliminary data.</text>
</comment>
<evidence type="ECO:0000313" key="2">
    <source>
        <dbReference type="EMBL" id="PLB43732.1"/>
    </source>
</evidence>
<dbReference type="EMBL" id="MSFO01000010">
    <property type="protein sequence ID" value="PLB43732.1"/>
    <property type="molecule type" value="Genomic_DNA"/>
</dbReference>
<feature type="domain" description="Fe2OG dioxygenase" evidence="1">
    <location>
        <begin position="283"/>
        <end position="381"/>
    </location>
</feature>
<dbReference type="VEuPathDB" id="FungiDB:P170DRAFT_441188"/>
<accession>A0A2I2FSX7</accession>
<sequence>MELFLSGIRQIAKDQSIRFSYWEPNLKGFEGEKLETLKTELRENLDRLVPGTCTSNMSVLECDAIKDILKKKWAHTARKIENDRWQRDQKPKEDETRKHSRTSLFEVLMEKQAKERGMSVQDNPTEALEDDMTTMTDSCRQLKEFIDGEQATASFSCGGTIHVDAHAANTPGQKQTSPPVNVFWSPNHDTSARKLVLPLSKPSHDDTPHILHELVASCDPASFGLGEKDVIDPAYRKAGKINPDQFATSFHPADFGILESIEQVLLPSISDELDNALRSRKIKAELYKLNVYSGPSGLFRRHVDTPRSENQIGSLVVCLPSEFEGGSLIVQHGGQMVEFDWSTQSSSTIQWAAFYSDCEHEIKTITHGDRITLTYNLFVTGSIVDEISSPTSAVDPKTLPLHSWMEKLLAKPDFMKEGGVLGIFCSHAYPHTSDLATIQVPRALKGADLVLYSVFKSLGIELAILPIIAQNGVYAKNPELGLTGTVDGSRGNRCSISYRRPRFYKDYLMHGKPFTLDTVDFEPADFYCDDLDQRWKWLLMTRKIAGMEAAIYYAKENNLPLKPNSFYEAGVTLVGKGLMPYDTSDYMIENEAQILNDCFPVYPIPGITWITEPKHEEMAFSHIAHGNEPSICTWYSSVAILAVIPPAEKRMKTD</sequence>
<dbReference type="GeneID" id="36557960"/>
<keyword evidence="3" id="KW-1185">Reference proteome</keyword>